<comment type="similarity">
    <text evidence="11">Belongs to the tetrahydrofolate dehydrogenase/cyclohydrolase family.</text>
</comment>
<dbReference type="CDD" id="cd01079">
    <property type="entry name" value="NAD_bind_m-THF_DH"/>
    <property type="match status" value="1"/>
</dbReference>
<dbReference type="EMBL" id="CP115611">
    <property type="protein sequence ID" value="WBW72087.1"/>
    <property type="molecule type" value="Genomic_DNA"/>
</dbReference>
<comment type="function">
    <text evidence="10">Catalyzes oxidation of cytoplasmic one-carbon units for purine biosynthesis.</text>
</comment>
<comment type="subcellular location">
    <subcellularLocation>
        <location evidence="2">Cytoplasm</location>
    </subcellularLocation>
    <subcellularLocation>
        <location evidence="1">Nucleus</location>
    </subcellularLocation>
</comment>
<dbReference type="FunFam" id="3.40.50.720:FF:000255">
    <property type="entry name" value="Methylenetetrahydrofolate dehydrogenase"/>
    <property type="match status" value="1"/>
</dbReference>
<feature type="domain" description="Tetrahydrofolate dehydrogenase/cyclohydrolase catalytic" evidence="14">
    <location>
        <begin position="19"/>
        <end position="123"/>
    </location>
</feature>
<organism evidence="16 17">
    <name type="scientific">Schizosaccharomyces osmophilus</name>
    <dbReference type="NCBI Taxonomy" id="2545709"/>
    <lineage>
        <taxon>Eukaryota</taxon>
        <taxon>Fungi</taxon>
        <taxon>Dikarya</taxon>
        <taxon>Ascomycota</taxon>
        <taxon>Taphrinomycotina</taxon>
        <taxon>Schizosaccharomycetes</taxon>
        <taxon>Schizosaccharomycetales</taxon>
        <taxon>Schizosaccharomycetaceae</taxon>
        <taxon>Schizosaccharomyces</taxon>
    </lineage>
</organism>
<accession>A0AAE9WB87</accession>
<dbReference type="InterPro" id="IPR035812">
    <property type="entry name" value="m-THF_DH_NAD-bd"/>
</dbReference>
<dbReference type="GO" id="GO:0005634">
    <property type="term" value="C:nucleus"/>
    <property type="evidence" value="ECO:0007669"/>
    <property type="project" value="UniProtKB-SubCell"/>
</dbReference>
<dbReference type="PANTHER" id="PTHR48099">
    <property type="entry name" value="C-1-TETRAHYDROFOLATE SYNTHASE, CYTOPLASMIC-RELATED"/>
    <property type="match status" value="1"/>
</dbReference>
<protein>
    <recommendedName>
        <fullName evidence="13">Methylenetetrahydrofolate dehydrogenase [NAD(+)]</fullName>
        <ecNumber evidence="12">1.5.1.15</ecNumber>
    </recommendedName>
</protein>
<evidence type="ECO:0000313" key="16">
    <source>
        <dbReference type="EMBL" id="WBW72087.1"/>
    </source>
</evidence>
<dbReference type="GO" id="GO:0004488">
    <property type="term" value="F:methylenetetrahydrofolate dehydrogenase (NADP+) activity"/>
    <property type="evidence" value="ECO:0007669"/>
    <property type="project" value="InterPro"/>
</dbReference>
<dbReference type="InterPro" id="IPR020630">
    <property type="entry name" value="THF_DH/CycHdrlase_cat_dom"/>
</dbReference>
<evidence type="ECO:0000256" key="3">
    <source>
        <dbReference type="ARBA" id="ARBA00011738"/>
    </source>
</evidence>
<keyword evidence="4" id="KW-0963">Cytoplasm</keyword>
<evidence type="ECO:0000256" key="7">
    <source>
        <dbReference type="ARBA" id="ARBA00023002"/>
    </source>
</evidence>
<comment type="subunit">
    <text evidence="3">Homodimer.</text>
</comment>
<dbReference type="SUPFAM" id="SSF51735">
    <property type="entry name" value="NAD(P)-binding Rossmann-fold domains"/>
    <property type="match status" value="1"/>
</dbReference>
<dbReference type="PRINTS" id="PR00085">
    <property type="entry name" value="THFDHDRGNASE"/>
</dbReference>
<dbReference type="FunFam" id="3.40.50.10860:FF:000012">
    <property type="entry name" value="Methylenetetrahydrofolate dehydrogenase [NAD(+)]"/>
    <property type="match status" value="1"/>
</dbReference>
<dbReference type="InterPro" id="IPR046346">
    <property type="entry name" value="Aminoacid_DH-like_N_sf"/>
</dbReference>
<dbReference type="InterPro" id="IPR000672">
    <property type="entry name" value="THF_DH/CycHdrlase"/>
</dbReference>
<dbReference type="GO" id="GO:0004487">
    <property type="term" value="F:methylenetetrahydrofolate dehydrogenase (NAD+) activity"/>
    <property type="evidence" value="ECO:0007669"/>
    <property type="project" value="UniProtKB-EC"/>
</dbReference>
<feature type="domain" description="Tetrahydrofolate dehydrogenase/cyclohydrolase NAD(P)-binding" evidence="15">
    <location>
        <begin position="151"/>
        <end position="213"/>
    </location>
</feature>
<evidence type="ECO:0000256" key="8">
    <source>
        <dbReference type="ARBA" id="ARBA00023027"/>
    </source>
</evidence>
<keyword evidence="9" id="KW-0539">Nucleus</keyword>
<dbReference type="RefSeq" id="XP_056036330.1">
    <property type="nucleotide sequence ID" value="XM_056181261.1"/>
</dbReference>
<dbReference type="Gene3D" id="3.40.50.720">
    <property type="entry name" value="NAD(P)-binding Rossmann-like Domain"/>
    <property type="match status" value="1"/>
</dbReference>
<dbReference type="InterPro" id="IPR020631">
    <property type="entry name" value="THF_DH/CycHdrlase_NAD-bd_dom"/>
</dbReference>
<evidence type="ECO:0000256" key="10">
    <source>
        <dbReference type="ARBA" id="ARBA00053076"/>
    </source>
</evidence>
<evidence type="ECO:0000256" key="9">
    <source>
        <dbReference type="ARBA" id="ARBA00023242"/>
    </source>
</evidence>
<dbReference type="Gene3D" id="3.40.50.10860">
    <property type="entry name" value="Leucine Dehydrogenase, chain A, domain 1"/>
    <property type="match status" value="1"/>
</dbReference>
<evidence type="ECO:0000259" key="15">
    <source>
        <dbReference type="Pfam" id="PF02882"/>
    </source>
</evidence>
<evidence type="ECO:0000256" key="4">
    <source>
        <dbReference type="ARBA" id="ARBA00022490"/>
    </source>
</evidence>
<gene>
    <name evidence="16" type="primary">mtd1</name>
    <name evidence="16" type="ORF">SOMG_02469</name>
</gene>
<dbReference type="Pfam" id="PF00763">
    <property type="entry name" value="THF_DHG_CYH"/>
    <property type="match status" value="1"/>
</dbReference>
<dbReference type="GO" id="GO:0005829">
    <property type="term" value="C:cytosol"/>
    <property type="evidence" value="ECO:0007669"/>
    <property type="project" value="TreeGrafter"/>
</dbReference>
<keyword evidence="6" id="KW-0658">Purine biosynthesis</keyword>
<evidence type="ECO:0000256" key="11">
    <source>
        <dbReference type="ARBA" id="ARBA00061364"/>
    </source>
</evidence>
<evidence type="ECO:0000256" key="2">
    <source>
        <dbReference type="ARBA" id="ARBA00004496"/>
    </source>
</evidence>
<dbReference type="KEGG" id="som:SOMG_02469"/>
<keyword evidence="7" id="KW-0560">Oxidoreductase</keyword>
<dbReference type="Proteomes" id="UP001212411">
    <property type="component" value="Chromosome 1"/>
</dbReference>
<evidence type="ECO:0000313" key="17">
    <source>
        <dbReference type="Proteomes" id="UP001212411"/>
    </source>
</evidence>
<evidence type="ECO:0000256" key="13">
    <source>
        <dbReference type="ARBA" id="ARBA00074830"/>
    </source>
</evidence>
<keyword evidence="5" id="KW-0554">One-carbon metabolism</keyword>
<evidence type="ECO:0000256" key="12">
    <source>
        <dbReference type="ARBA" id="ARBA00066980"/>
    </source>
</evidence>
<keyword evidence="17" id="KW-1185">Reference proteome</keyword>
<sequence length="320" mass="35956">MSQQNVSEPVNSCKVVYASRVAESFVGQLKELVKRFEPVPMLVGFLANTDPAARMYAEWTEKTCKEIGFAFELREVSKDDLEDAIVEANLDKNVNGMMIYFPVFGNRQDQYLQQVVSPEKDVEGLCHKYVMNMYHNIRHLDDEKTRKSILPCTPLAIVKILEYLGVYNKIINYGNRLYGKTITVVNRSEIVGRPLAALLANDGAKVYSVDINNVQLFTRGAGIRSRKHDVTETSLKLEDVAPISDVVICGVPSSNYKFPSYLVRDGAVCICFSSDKNFDAPSLKEHAGIYVPSIGKVTISMLLRNLIRLTSYQRNNPIDV</sequence>
<dbReference type="AlphaFoldDB" id="A0AAE9WB87"/>
<evidence type="ECO:0000256" key="5">
    <source>
        <dbReference type="ARBA" id="ARBA00022563"/>
    </source>
</evidence>
<proteinExistence type="inferred from homology"/>
<evidence type="ECO:0000259" key="14">
    <source>
        <dbReference type="Pfam" id="PF00763"/>
    </source>
</evidence>
<dbReference type="EC" id="1.5.1.15" evidence="12"/>
<dbReference type="GO" id="GO:0009113">
    <property type="term" value="P:purine nucleobase biosynthetic process"/>
    <property type="evidence" value="ECO:0007669"/>
    <property type="project" value="TreeGrafter"/>
</dbReference>
<name>A0AAE9WB87_9SCHI</name>
<reference evidence="16 17" key="1">
    <citation type="journal article" date="2023" name="G3 (Bethesda)">
        <title>A high-quality reference genome for the fission yeast Schizosaccharomyces osmophilus.</title>
        <authorList>
            <person name="Jia G.S."/>
            <person name="Zhang W.C."/>
            <person name="Liang Y."/>
            <person name="Liu X.H."/>
            <person name="Rhind N."/>
            <person name="Pidoux A."/>
            <person name="Brysch-Herzberg M."/>
            <person name="Du L.L."/>
        </authorList>
    </citation>
    <scope>NUCLEOTIDE SEQUENCE [LARGE SCALE GENOMIC DNA]</scope>
    <source>
        <strain evidence="16 17">CBS 15793</strain>
    </source>
</reference>
<dbReference type="GO" id="GO:0006730">
    <property type="term" value="P:one-carbon metabolic process"/>
    <property type="evidence" value="ECO:0007669"/>
    <property type="project" value="UniProtKB-KW"/>
</dbReference>
<keyword evidence="8" id="KW-0520">NAD</keyword>
<dbReference type="PANTHER" id="PTHR48099:SF3">
    <property type="entry name" value="METHYLENETETRAHYDROFOLATE DEHYDROGENASE [NAD(+)]"/>
    <property type="match status" value="1"/>
</dbReference>
<dbReference type="GO" id="GO:0006164">
    <property type="term" value="P:purine nucleotide biosynthetic process"/>
    <property type="evidence" value="ECO:0007669"/>
    <property type="project" value="UniProtKB-KW"/>
</dbReference>
<dbReference type="Pfam" id="PF02882">
    <property type="entry name" value="THF_DHG_CYH_C"/>
    <property type="match status" value="1"/>
</dbReference>
<evidence type="ECO:0000256" key="6">
    <source>
        <dbReference type="ARBA" id="ARBA00022755"/>
    </source>
</evidence>
<dbReference type="InterPro" id="IPR036291">
    <property type="entry name" value="NAD(P)-bd_dom_sf"/>
</dbReference>
<dbReference type="SUPFAM" id="SSF53223">
    <property type="entry name" value="Aminoacid dehydrogenase-like, N-terminal domain"/>
    <property type="match status" value="1"/>
</dbReference>
<evidence type="ECO:0000256" key="1">
    <source>
        <dbReference type="ARBA" id="ARBA00004123"/>
    </source>
</evidence>
<dbReference type="GeneID" id="80875950"/>